<evidence type="ECO:0000256" key="1">
    <source>
        <dbReference type="HAMAP-Rule" id="MF_03149"/>
    </source>
</evidence>
<gene>
    <name evidence="2" type="primary">Cni-Y66D12A.7</name>
    <name evidence="2" type="synonym">Cnig_chr_III.g9846</name>
    <name evidence="2" type="ORF">B9Z55_009846</name>
</gene>
<dbReference type="STRING" id="1611254.A0A2G5UTR1"/>
<keyword evidence="1" id="KW-0067">ATP-binding</keyword>
<evidence type="ECO:0000313" key="2">
    <source>
        <dbReference type="EMBL" id="PIC42932.1"/>
    </source>
</evidence>
<comment type="caution">
    <text evidence="2">The sequence shown here is derived from an EMBL/GenBank/DDBJ whole genome shotgun (WGS) entry which is preliminary data.</text>
</comment>
<accession>A0A2G5UTR1</accession>
<dbReference type="EC" id="6.3.5.-" evidence="1"/>
<dbReference type="PANTHER" id="PTHR15004:SF0">
    <property type="entry name" value="GLUTAMYL-TRNA(GLN) AMIDOTRANSFERASE SUBUNIT C, MITOCHONDRIAL"/>
    <property type="match status" value="1"/>
</dbReference>
<dbReference type="GO" id="GO:0032543">
    <property type="term" value="P:mitochondrial translation"/>
    <property type="evidence" value="ECO:0007669"/>
    <property type="project" value="UniProtKB-UniRule"/>
</dbReference>
<keyword evidence="1" id="KW-0648">Protein biosynthesis</keyword>
<name>A0A2G5UTR1_9PELO</name>
<keyword evidence="1" id="KW-0496">Mitochondrion</keyword>
<dbReference type="Pfam" id="PF02686">
    <property type="entry name" value="GatC"/>
    <property type="match status" value="1"/>
</dbReference>
<dbReference type="GO" id="GO:0070681">
    <property type="term" value="P:glutaminyl-tRNAGln biosynthesis via transamidation"/>
    <property type="evidence" value="ECO:0007669"/>
    <property type="project" value="UniProtKB-UniRule"/>
</dbReference>
<dbReference type="InterPro" id="IPR003837">
    <property type="entry name" value="GatC"/>
</dbReference>
<comment type="function">
    <text evidence="1">Allows the formation of correctly charged Gln-tRNA(Gln) through the transamidation of misacylated Glu-tRNA(Gln) in the mitochondria. The reaction takes place in the presence of glutamine and ATP through an activated gamma-phospho-Glu-tRNA(Gln).</text>
</comment>
<dbReference type="AlphaFoldDB" id="A0A2G5UTR1"/>
<evidence type="ECO:0000313" key="3">
    <source>
        <dbReference type="Proteomes" id="UP000230233"/>
    </source>
</evidence>
<comment type="catalytic activity">
    <reaction evidence="1">
        <text>L-glutamyl-tRNA(Gln) + L-glutamine + ATP + H2O = L-glutaminyl-tRNA(Gln) + L-glutamate + ADP + phosphate + H(+)</text>
        <dbReference type="Rhea" id="RHEA:17521"/>
        <dbReference type="Rhea" id="RHEA-COMP:9681"/>
        <dbReference type="Rhea" id="RHEA-COMP:9684"/>
        <dbReference type="ChEBI" id="CHEBI:15377"/>
        <dbReference type="ChEBI" id="CHEBI:15378"/>
        <dbReference type="ChEBI" id="CHEBI:29985"/>
        <dbReference type="ChEBI" id="CHEBI:30616"/>
        <dbReference type="ChEBI" id="CHEBI:43474"/>
        <dbReference type="ChEBI" id="CHEBI:58359"/>
        <dbReference type="ChEBI" id="CHEBI:78520"/>
        <dbReference type="ChEBI" id="CHEBI:78521"/>
        <dbReference type="ChEBI" id="CHEBI:456216"/>
    </reaction>
</comment>
<keyword evidence="3" id="KW-1185">Reference proteome</keyword>
<dbReference type="PANTHER" id="PTHR15004">
    <property type="entry name" value="GLUTAMYL-TRNA(GLN) AMIDOTRANSFERASE SUBUNIT C, MITOCHONDRIAL"/>
    <property type="match status" value="1"/>
</dbReference>
<dbReference type="GO" id="GO:0050567">
    <property type="term" value="F:glutaminyl-tRNA synthase (glutamine-hydrolyzing) activity"/>
    <property type="evidence" value="ECO:0007669"/>
    <property type="project" value="UniProtKB-UniRule"/>
</dbReference>
<dbReference type="Proteomes" id="UP000230233">
    <property type="component" value="Chromosome III"/>
</dbReference>
<sequence>MNRLSRILWASTRRANHNGRSQRRTALEGDKFLVPDEPYNSKIDDSLLSKMPSIDSKLIANLERLSLVRFDSEQAVANLRNAIKVAKRLELVDTEGLEPMYTVWEDQECPTFDDIEEEPLPIEEVFRNAPVRFDDFFVTPPGNVPLESNERFDLNVINEWDTIGKPVAPQAKSTRLVEGKEK</sequence>
<keyword evidence="1" id="KW-0436">Ligase</keyword>
<dbReference type="EMBL" id="PDUG01000003">
    <property type="protein sequence ID" value="PIC42932.1"/>
    <property type="molecule type" value="Genomic_DNA"/>
</dbReference>
<dbReference type="GO" id="GO:0005524">
    <property type="term" value="F:ATP binding"/>
    <property type="evidence" value="ECO:0007669"/>
    <property type="project" value="UniProtKB-KW"/>
</dbReference>
<dbReference type="InterPro" id="IPR036113">
    <property type="entry name" value="Asp/Glu-ADT_sf_sub_c"/>
</dbReference>
<dbReference type="GO" id="GO:0005739">
    <property type="term" value="C:mitochondrion"/>
    <property type="evidence" value="ECO:0007669"/>
    <property type="project" value="UniProtKB-SubCell"/>
</dbReference>
<dbReference type="OrthoDB" id="5394539at2759"/>
<dbReference type="GO" id="GO:0006450">
    <property type="term" value="P:regulation of translational fidelity"/>
    <property type="evidence" value="ECO:0007669"/>
    <property type="project" value="InterPro"/>
</dbReference>
<dbReference type="GO" id="GO:0030956">
    <property type="term" value="C:glutamyl-tRNA(Gln) amidotransferase complex"/>
    <property type="evidence" value="ECO:0007669"/>
    <property type="project" value="UniProtKB-UniRule"/>
</dbReference>
<comment type="subunit">
    <text evidence="1">Subunit of the heterotrimeric GatCAB amidotransferase (AdT) complex, composed of A, B and C subunits.</text>
</comment>
<keyword evidence="1" id="KW-0547">Nucleotide-binding</keyword>
<organism evidence="2 3">
    <name type="scientific">Caenorhabditis nigoni</name>
    <dbReference type="NCBI Taxonomy" id="1611254"/>
    <lineage>
        <taxon>Eukaryota</taxon>
        <taxon>Metazoa</taxon>
        <taxon>Ecdysozoa</taxon>
        <taxon>Nematoda</taxon>
        <taxon>Chromadorea</taxon>
        <taxon>Rhabditida</taxon>
        <taxon>Rhabditina</taxon>
        <taxon>Rhabditomorpha</taxon>
        <taxon>Rhabditoidea</taxon>
        <taxon>Rhabditidae</taxon>
        <taxon>Peloderinae</taxon>
        <taxon>Caenorhabditis</taxon>
    </lineage>
</organism>
<dbReference type="SUPFAM" id="SSF141000">
    <property type="entry name" value="Glu-tRNAGln amidotransferase C subunit"/>
    <property type="match status" value="1"/>
</dbReference>
<protein>
    <recommendedName>
        <fullName evidence="1">Glutamyl-tRNA(Gln) amidotransferase subunit C, mitochondrial</fullName>
        <shortName evidence="1">Glu-AdT subunit C</shortName>
        <ecNumber evidence="1">6.3.5.-</ecNumber>
    </recommendedName>
</protein>
<comment type="subcellular location">
    <subcellularLocation>
        <location evidence="1">Mitochondrion</location>
    </subcellularLocation>
</comment>
<proteinExistence type="inferred from homology"/>
<reference evidence="3" key="1">
    <citation type="submission" date="2017-10" db="EMBL/GenBank/DDBJ databases">
        <title>Rapid genome shrinkage in a self-fertile nematode reveals novel sperm competition proteins.</title>
        <authorList>
            <person name="Yin D."/>
            <person name="Schwarz E.M."/>
            <person name="Thomas C.G."/>
            <person name="Felde R.L."/>
            <person name="Korf I.F."/>
            <person name="Cutter A.D."/>
            <person name="Schartner C.M."/>
            <person name="Ralston E.J."/>
            <person name="Meyer B.J."/>
            <person name="Haag E.S."/>
        </authorList>
    </citation>
    <scope>NUCLEOTIDE SEQUENCE [LARGE SCALE GENOMIC DNA]</scope>
    <source>
        <strain evidence="3">JU1422</strain>
    </source>
</reference>
<comment type="similarity">
    <text evidence="1">Belongs to the GatC family.</text>
</comment>
<dbReference type="HAMAP" id="MF_00122">
    <property type="entry name" value="GatC"/>
    <property type="match status" value="1"/>
</dbReference>